<name>A0A1X6NCC8_9APHY</name>
<dbReference type="EMBL" id="KZ110592">
    <property type="protein sequence ID" value="OSX66106.1"/>
    <property type="molecule type" value="Genomic_DNA"/>
</dbReference>
<dbReference type="NCBIfam" id="TIGR00756">
    <property type="entry name" value="PPR"/>
    <property type="match status" value="1"/>
</dbReference>
<protein>
    <recommendedName>
        <fullName evidence="7">Pentatricopeptide repeat-containing protein-mitochondrial domain-containing protein</fullName>
    </recommendedName>
</protein>
<organism evidence="8 9">
    <name type="scientific">Postia placenta MAD-698-R-SB12</name>
    <dbReference type="NCBI Taxonomy" id="670580"/>
    <lineage>
        <taxon>Eukaryota</taxon>
        <taxon>Fungi</taxon>
        <taxon>Dikarya</taxon>
        <taxon>Basidiomycota</taxon>
        <taxon>Agaricomycotina</taxon>
        <taxon>Agaricomycetes</taxon>
        <taxon>Polyporales</taxon>
        <taxon>Adustoporiaceae</taxon>
        <taxon>Rhodonia</taxon>
    </lineage>
</organism>
<dbReference type="InterPro" id="IPR057027">
    <property type="entry name" value="TPR_mt"/>
</dbReference>
<evidence type="ECO:0000256" key="4">
    <source>
        <dbReference type="ARBA" id="ARBA00044511"/>
    </source>
</evidence>
<evidence type="ECO:0000256" key="5">
    <source>
        <dbReference type="PROSITE-ProRule" id="PRU00708"/>
    </source>
</evidence>
<dbReference type="RefSeq" id="XP_024342900.1">
    <property type="nucleotide sequence ID" value="XM_024481822.1"/>
</dbReference>
<dbReference type="AlphaFoldDB" id="A0A1X6NCC8"/>
<sequence length="520" mass="58227">MCGVLAFVTGHILFQGILVSEQMKEHLLQGTTWTSPDMLILHILAESSACIRDGLDLEARAIFEDMLAVGLNPTRQHFHLLLDTMRFMNTRHMWDILESMRRFDISLNEQTYEIVILRYVEAGQIELALQQLSEMGKRSLSPTLKTARGLIMAAGRSGYPRLALELAESFEQSSVRHLEGEVWVDLLISCSESFYEYGVLRTWQQVVHELGITPDEGCCLQVLHTAGRHGKSALALDVLQVLERIGASWQEYHFAPIIEALCRDDKVKDALAMLGVIRSRNIIPVTETTFPIFTAISHDTDTVDEAWGHLEAIRDEGKEAVDVTALNVVIQASVAIGDLQRAVGTYKAAGDLNVTPNVDTYNLLLAGCIAAQHRQLGDRLLSEMKDAKIKPDVRTYERLIVLCLTQTNYEDAFFYLEEMKALRFMPPLAVYEAIIRKCVLTGDTRSKIAIEEMTESGYYTISTRLKAFIDSGGSHDPAGEPVPGRGPPARRDRQRSFFRQAAEEVEQGLEEVLQAKKTTS</sequence>
<dbReference type="GO" id="GO:0031930">
    <property type="term" value="P:mitochondria-nucleus signaling pathway"/>
    <property type="evidence" value="ECO:0007669"/>
    <property type="project" value="TreeGrafter"/>
</dbReference>
<evidence type="ECO:0000313" key="8">
    <source>
        <dbReference type="EMBL" id="OSX66106.1"/>
    </source>
</evidence>
<dbReference type="STRING" id="670580.A0A1X6NCC8"/>
<dbReference type="GeneID" id="36326772"/>
<keyword evidence="9" id="KW-1185">Reference proteome</keyword>
<comment type="similarity">
    <text evidence="1">Belongs to the CCM1 family.</text>
</comment>
<keyword evidence="2" id="KW-0677">Repeat</keyword>
<dbReference type="PROSITE" id="PS51375">
    <property type="entry name" value="PPR"/>
    <property type="match status" value="2"/>
</dbReference>
<gene>
    <name evidence="8" type="ORF">POSPLADRAFT_1064594</name>
</gene>
<dbReference type="PANTHER" id="PTHR47936">
    <property type="entry name" value="PPR_LONG DOMAIN-CONTAINING PROTEIN"/>
    <property type="match status" value="1"/>
</dbReference>
<feature type="repeat" description="PPR" evidence="5">
    <location>
        <begin position="108"/>
        <end position="142"/>
    </location>
</feature>
<accession>A0A1X6NCC8</accession>
<evidence type="ECO:0000256" key="6">
    <source>
        <dbReference type="SAM" id="MobiDB-lite"/>
    </source>
</evidence>
<evidence type="ECO:0000313" key="9">
    <source>
        <dbReference type="Proteomes" id="UP000194127"/>
    </source>
</evidence>
<evidence type="ECO:0000256" key="3">
    <source>
        <dbReference type="ARBA" id="ARBA00044493"/>
    </source>
</evidence>
<feature type="repeat" description="PPR" evidence="5">
    <location>
        <begin position="357"/>
        <end position="391"/>
    </location>
</feature>
<evidence type="ECO:0000256" key="2">
    <source>
        <dbReference type="ARBA" id="ARBA00022737"/>
    </source>
</evidence>
<comment type="subunit">
    <text evidence="4">Binds to mitochondrial small subunit 15S rRNA.</text>
</comment>
<dbReference type="InterPro" id="IPR011990">
    <property type="entry name" value="TPR-like_helical_dom_sf"/>
</dbReference>
<dbReference type="Proteomes" id="UP000194127">
    <property type="component" value="Unassembled WGS sequence"/>
</dbReference>
<comment type="function">
    <text evidence="3">Regulates mitochondrial small subunit maturation by controlling 15S rRNA 5'-end processing. Localizes to the 5' precursor of the 15S rRNA in a position that is subsequently occupied by mS47 in the mature yeast mtSSU. Uses structure and sequence-specific RNA recognition, binding to a single-stranded region of the precursor and specifically recognizing bases -6 to -1. The exchange of Ccm1 for mS47 is coupled to the irreversible removal of precursor rRNA that is accompanied by conformational changes of the mitoribosomal proteins uS5m and mS26. These conformational changes signal completion of 5'-end rRNA processing through protection of the mature 5'-end of the 15S rRNA and stabilization of mS47. The removal of the 5' precursor together with the dissociation of Ccm1 may be catalyzed by the 5'-3' exoribonuclease Pet127. Involved in the specific removal of group I introns in mitochondrial encoded transcripts.</text>
</comment>
<dbReference type="PANTHER" id="PTHR47936:SF1">
    <property type="entry name" value="PENTATRICOPEPTIDE REPEAT-CONTAINING PROTEIN GUN1, CHLOROPLASTIC"/>
    <property type="match status" value="1"/>
</dbReference>
<dbReference type="Pfam" id="PF13812">
    <property type="entry name" value="PPR_3"/>
    <property type="match status" value="2"/>
</dbReference>
<dbReference type="Pfam" id="PF23276">
    <property type="entry name" value="TPR_24"/>
    <property type="match status" value="1"/>
</dbReference>
<feature type="region of interest" description="Disordered" evidence="6">
    <location>
        <begin position="470"/>
        <end position="494"/>
    </location>
</feature>
<evidence type="ECO:0000259" key="7">
    <source>
        <dbReference type="Pfam" id="PF23276"/>
    </source>
</evidence>
<evidence type="ECO:0000256" key="1">
    <source>
        <dbReference type="ARBA" id="ARBA00006192"/>
    </source>
</evidence>
<dbReference type="OrthoDB" id="185373at2759"/>
<dbReference type="InterPro" id="IPR002885">
    <property type="entry name" value="PPR_rpt"/>
</dbReference>
<feature type="domain" description="Pentatricopeptide repeat-containing protein-mitochondrial" evidence="7">
    <location>
        <begin position="216"/>
        <end position="348"/>
    </location>
</feature>
<proteinExistence type="inferred from homology"/>
<reference evidence="8 9" key="1">
    <citation type="submission" date="2017-04" db="EMBL/GenBank/DDBJ databases">
        <title>Genome Sequence of the Model Brown-Rot Fungus Postia placenta SB12.</title>
        <authorList>
            <consortium name="DOE Joint Genome Institute"/>
            <person name="Gaskell J."/>
            <person name="Kersten P."/>
            <person name="Larrondo L.F."/>
            <person name="Canessa P."/>
            <person name="Martinez D."/>
            <person name="Hibbett D."/>
            <person name="Schmoll M."/>
            <person name="Kubicek C.P."/>
            <person name="Martinez A.T."/>
            <person name="Yadav J."/>
            <person name="Master E."/>
            <person name="Magnuson J.K."/>
            <person name="James T."/>
            <person name="Yaver D."/>
            <person name="Berka R."/>
            <person name="Labutti K."/>
            <person name="Lipzen A."/>
            <person name="Aerts A."/>
            <person name="Barry K."/>
            <person name="Henrissat B."/>
            <person name="Blanchette R."/>
            <person name="Grigoriev I."/>
            <person name="Cullen D."/>
        </authorList>
    </citation>
    <scope>NUCLEOTIDE SEQUENCE [LARGE SCALE GENOMIC DNA]</scope>
    <source>
        <strain evidence="8 9">MAD-698-R-SB12</strain>
    </source>
</reference>
<dbReference type="Gene3D" id="1.25.40.10">
    <property type="entry name" value="Tetratricopeptide repeat domain"/>
    <property type="match status" value="2"/>
</dbReference>